<keyword evidence="2" id="KW-1185">Reference proteome</keyword>
<reference evidence="1 2" key="1">
    <citation type="journal article" date="2019" name="Int. J. Syst. Evol. Microbiol.">
        <title>The Global Catalogue of Microorganisms (GCM) 10K type strain sequencing project: providing services to taxonomists for standard genome sequencing and annotation.</title>
        <authorList>
            <consortium name="The Broad Institute Genomics Platform"/>
            <consortium name="The Broad Institute Genome Sequencing Center for Infectious Disease"/>
            <person name="Wu L."/>
            <person name="Ma J."/>
        </authorList>
    </citation>
    <scope>NUCLEOTIDE SEQUENCE [LARGE SCALE GENOMIC DNA]</scope>
    <source>
        <strain evidence="1 2">CGMCC 1.12563</strain>
    </source>
</reference>
<dbReference type="Pfam" id="PF07366">
    <property type="entry name" value="SnoaL"/>
    <property type="match status" value="1"/>
</dbReference>
<dbReference type="InterPro" id="IPR009959">
    <property type="entry name" value="Cyclase_SnoaL-like"/>
</dbReference>
<dbReference type="Gene3D" id="3.10.450.50">
    <property type="match status" value="1"/>
</dbReference>
<dbReference type="PANTHER" id="PTHR38436">
    <property type="entry name" value="POLYKETIDE CYCLASE SNOAL-LIKE DOMAIN"/>
    <property type="match status" value="1"/>
</dbReference>
<name>A0ABD6AZ68_9EURY</name>
<accession>A0ABD6AZ68</accession>
<evidence type="ECO:0000313" key="1">
    <source>
        <dbReference type="EMBL" id="MFD1515235.1"/>
    </source>
</evidence>
<evidence type="ECO:0000313" key="2">
    <source>
        <dbReference type="Proteomes" id="UP001597187"/>
    </source>
</evidence>
<gene>
    <name evidence="1" type="ORF">ACFSBT_18295</name>
</gene>
<dbReference type="AlphaFoldDB" id="A0ABD6AZ68"/>
<dbReference type="EMBL" id="JBHUDC010000008">
    <property type="protein sequence ID" value="MFD1515235.1"/>
    <property type="molecule type" value="Genomic_DNA"/>
</dbReference>
<sequence>MATTETEANKDLVRRESVELTENKNVDAVDDLYAEDVRVRLTRTGTDDLVVSREDVKSLYREWFSAFPDLAEVSHALVAEGDEVMEYVTVTGTHEGTFRGIEPTGTRIEVDGYHYRRVEDGKITEMASMVGMTSLFSQLGVDVPIED</sequence>
<proteinExistence type="predicted"/>
<dbReference type="PANTHER" id="PTHR38436:SF1">
    <property type="entry name" value="ESTER CYCLASE"/>
    <property type="match status" value="1"/>
</dbReference>
<dbReference type="SUPFAM" id="SSF54427">
    <property type="entry name" value="NTF2-like"/>
    <property type="match status" value="1"/>
</dbReference>
<organism evidence="1 2">
    <name type="scientific">Halomarina rubra</name>
    <dbReference type="NCBI Taxonomy" id="2071873"/>
    <lineage>
        <taxon>Archaea</taxon>
        <taxon>Methanobacteriati</taxon>
        <taxon>Methanobacteriota</taxon>
        <taxon>Stenosarchaea group</taxon>
        <taxon>Halobacteria</taxon>
        <taxon>Halobacteriales</taxon>
        <taxon>Natronomonadaceae</taxon>
        <taxon>Halomarina</taxon>
    </lineage>
</organism>
<protein>
    <submittedName>
        <fullName evidence="1">Ester cyclase</fullName>
    </submittedName>
</protein>
<dbReference type="InterPro" id="IPR032710">
    <property type="entry name" value="NTF2-like_dom_sf"/>
</dbReference>
<dbReference type="Proteomes" id="UP001597187">
    <property type="component" value="Unassembled WGS sequence"/>
</dbReference>
<comment type="caution">
    <text evidence="1">The sequence shown here is derived from an EMBL/GenBank/DDBJ whole genome shotgun (WGS) entry which is preliminary data.</text>
</comment>
<dbReference type="RefSeq" id="WP_250875158.1">
    <property type="nucleotide sequence ID" value="NZ_JALXFV010000008.1"/>
</dbReference>